<evidence type="ECO:0000256" key="1">
    <source>
        <dbReference type="ARBA" id="ARBA00023122"/>
    </source>
</evidence>
<dbReference type="InterPro" id="IPR046342">
    <property type="entry name" value="CBS_dom_sf"/>
</dbReference>
<keyword evidence="1 2" id="KW-0129">CBS domain</keyword>
<keyword evidence="5" id="KW-1185">Reference proteome</keyword>
<dbReference type="Gene3D" id="3.10.580.10">
    <property type="entry name" value="CBS-domain"/>
    <property type="match status" value="1"/>
</dbReference>
<comment type="caution">
    <text evidence="4">The sequence shown here is derived from an EMBL/GenBank/DDBJ whole genome shotgun (WGS) entry which is preliminary data.</text>
</comment>
<evidence type="ECO:0000256" key="2">
    <source>
        <dbReference type="PROSITE-ProRule" id="PRU00703"/>
    </source>
</evidence>
<organism evidence="4 5">
    <name type="scientific">Peptoclostridium litorale DSM 5388</name>
    <dbReference type="NCBI Taxonomy" id="1121324"/>
    <lineage>
        <taxon>Bacteria</taxon>
        <taxon>Bacillati</taxon>
        <taxon>Bacillota</taxon>
        <taxon>Clostridia</taxon>
        <taxon>Peptostreptococcales</taxon>
        <taxon>Peptoclostridiaceae</taxon>
        <taxon>Peptoclostridium</taxon>
    </lineage>
</organism>
<proteinExistence type="predicted"/>
<gene>
    <name evidence="4" type="ORF">CLIT_13c01430</name>
</gene>
<dbReference type="Pfam" id="PF00571">
    <property type="entry name" value="CBS"/>
    <property type="match status" value="2"/>
</dbReference>
<dbReference type="PANTHER" id="PTHR43080">
    <property type="entry name" value="CBS DOMAIN-CONTAINING PROTEIN CBSX3, MITOCHONDRIAL"/>
    <property type="match status" value="1"/>
</dbReference>
<evidence type="ECO:0000259" key="3">
    <source>
        <dbReference type="PROSITE" id="PS51371"/>
    </source>
</evidence>
<dbReference type="RefSeq" id="WP_038266028.1">
    <property type="nucleotide sequence ID" value="NZ_FSRH01000005.1"/>
</dbReference>
<sequence>MKAADIMTSDVISVKRETPIKEIAQIFINNKIGGVPVVDDDGKVVGIISETDLVKKEKNVHIPSYIAILQGIVFLESFKKFEEDIKKIAAYKAEDIMTPNVITVREDDDMELVANIMLEKGINRVPVTDEQKRLKGMICRYDIIKAVF</sequence>
<dbReference type="STRING" id="1121324.CLIT_13c01430"/>
<dbReference type="EMBL" id="JJMM01000013">
    <property type="protein sequence ID" value="KDR94821.1"/>
    <property type="molecule type" value="Genomic_DNA"/>
</dbReference>
<feature type="domain" description="CBS" evidence="3">
    <location>
        <begin position="97"/>
        <end position="148"/>
    </location>
</feature>
<protein>
    <submittedName>
        <fullName evidence="4">CBS domain-containing protein</fullName>
    </submittedName>
</protein>
<reference evidence="4 5" key="1">
    <citation type="submission" date="2014-03" db="EMBL/GenBank/DDBJ databases">
        <title>Genome sequence of Clostridium litorale W6, DSM 5388.</title>
        <authorList>
            <person name="Poehlein A."/>
            <person name="Jagirdar A."/>
            <person name="Khonsari B."/>
            <person name="Chibani C.M."/>
            <person name="Gutierrez Gutierrez D.A."/>
            <person name="Davydova E."/>
            <person name="Alghaithi H.S."/>
            <person name="Nair K.P."/>
            <person name="Dhamotharan K."/>
            <person name="Chandran L."/>
            <person name="G W."/>
            <person name="Daniel R."/>
        </authorList>
    </citation>
    <scope>NUCLEOTIDE SEQUENCE [LARGE SCALE GENOMIC DNA]</scope>
    <source>
        <strain evidence="4 5">W6</strain>
    </source>
</reference>
<dbReference type="PROSITE" id="PS51371">
    <property type="entry name" value="CBS"/>
    <property type="match status" value="2"/>
</dbReference>
<name>A0A069RCS5_PEPLI</name>
<dbReference type="CDD" id="cd04586">
    <property type="entry name" value="CBS_pair_BON_assoc"/>
    <property type="match status" value="1"/>
</dbReference>
<dbReference type="InterPro" id="IPR051257">
    <property type="entry name" value="Diverse_CBS-Domain"/>
</dbReference>
<feature type="domain" description="CBS" evidence="3">
    <location>
        <begin position="7"/>
        <end position="64"/>
    </location>
</feature>
<dbReference type="InterPro" id="IPR000644">
    <property type="entry name" value="CBS_dom"/>
</dbReference>
<dbReference type="SMART" id="SM00116">
    <property type="entry name" value="CBS"/>
    <property type="match status" value="2"/>
</dbReference>
<evidence type="ECO:0000313" key="4">
    <source>
        <dbReference type="EMBL" id="KDR94821.1"/>
    </source>
</evidence>
<dbReference type="PANTHER" id="PTHR43080:SF2">
    <property type="entry name" value="CBS DOMAIN-CONTAINING PROTEIN"/>
    <property type="match status" value="1"/>
</dbReference>
<dbReference type="Proteomes" id="UP000027946">
    <property type="component" value="Unassembled WGS sequence"/>
</dbReference>
<dbReference type="eggNOG" id="COG0517">
    <property type="taxonomic scope" value="Bacteria"/>
</dbReference>
<evidence type="ECO:0000313" key="5">
    <source>
        <dbReference type="Proteomes" id="UP000027946"/>
    </source>
</evidence>
<accession>A0A069RCS5</accession>
<dbReference type="SUPFAM" id="SSF54631">
    <property type="entry name" value="CBS-domain pair"/>
    <property type="match status" value="1"/>
</dbReference>
<dbReference type="OrthoDB" id="9790355at2"/>
<dbReference type="AlphaFoldDB" id="A0A069RCS5"/>